<protein>
    <recommendedName>
        <fullName evidence="3">Altered inheritance of mitochondria protein 9, mitochondrial</fullName>
    </recommendedName>
    <alternativeName>
        <fullName evidence="6">Found in mitochondrial proteome protein 29</fullName>
    </alternativeName>
</protein>
<evidence type="ECO:0000313" key="9">
    <source>
        <dbReference type="Proteomes" id="UP000193144"/>
    </source>
</evidence>
<accession>A0A1Y2AAX0</accession>
<feature type="region of interest" description="Disordered" evidence="7">
    <location>
        <begin position="538"/>
        <end position="578"/>
    </location>
</feature>
<dbReference type="EMBL" id="MCFA01000001">
    <property type="protein sequence ID" value="ORY19689.1"/>
    <property type="molecule type" value="Genomic_DNA"/>
</dbReference>
<evidence type="ECO:0000256" key="2">
    <source>
        <dbReference type="ARBA" id="ARBA00005543"/>
    </source>
</evidence>
<dbReference type="STRING" id="1231657.A0A1Y2AAX0"/>
<dbReference type="InterPro" id="IPR051035">
    <property type="entry name" value="Mito_inheritance_9"/>
</dbReference>
<comment type="subcellular location">
    <subcellularLocation>
        <location evidence="1">Mitochondrion</location>
    </subcellularLocation>
</comment>
<dbReference type="AlphaFoldDB" id="A0A1Y2AAX0"/>
<evidence type="ECO:0000256" key="4">
    <source>
        <dbReference type="ARBA" id="ARBA00022946"/>
    </source>
</evidence>
<keyword evidence="5" id="KW-0496">Mitochondrion</keyword>
<dbReference type="OrthoDB" id="2831558at2759"/>
<evidence type="ECO:0000256" key="7">
    <source>
        <dbReference type="SAM" id="MobiDB-lite"/>
    </source>
</evidence>
<reference evidence="8 9" key="1">
    <citation type="submission" date="2016-07" db="EMBL/GenBank/DDBJ databases">
        <title>Pervasive Adenine N6-methylation of Active Genes in Fungi.</title>
        <authorList>
            <consortium name="DOE Joint Genome Institute"/>
            <person name="Mondo S.J."/>
            <person name="Dannebaum R.O."/>
            <person name="Kuo R.C."/>
            <person name="Labutti K."/>
            <person name="Haridas S."/>
            <person name="Kuo A."/>
            <person name="Salamov A."/>
            <person name="Ahrendt S.R."/>
            <person name="Lipzen A."/>
            <person name="Sullivan W."/>
            <person name="Andreopoulos W.B."/>
            <person name="Clum A."/>
            <person name="Lindquist E."/>
            <person name="Daum C."/>
            <person name="Ramamoorthy G.K."/>
            <person name="Gryganskyi A."/>
            <person name="Culley D."/>
            <person name="Magnuson J.K."/>
            <person name="James T.Y."/>
            <person name="O'Malley M.A."/>
            <person name="Stajich J.E."/>
            <person name="Spatafora J.W."/>
            <person name="Visel A."/>
            <person name="Grigoriev I.V."/>
        </authorList>
    </citation>
    <scope>NUCLEOTIDE SEQUENCE [LARGE SCALE GENOMIC DNA]</scope>
    <source>
        <strain evidence="8 9">CBS 115471</strain>
    </source>
</reference>
<name>A0A1Y2AAX0_9PLEO</name>
<evidence type="ECO:0000256" key="3">
    <source>
        <dbReference type="ARBA" id="ARBA00016197"/>
    </source>
</evidence>
<dbReference type="GO" id="GO:0005739">
    <property type="term" value="C:mitochondrion"/>
    <property type="evidence" value="ECO:0007669"/>
    <property type="project" value="UniProtKB-SubCell"/>
</dbReference>
<sequence>MTAETVPIDPKHDPFNYTSGRWLHRDREECQARHLEFDFNSLQQQVLKVCHGATAITGYEKVEGEYNRILIFRTDNGQRVVAKLPFKLGSPNNLVIAAEVGAIRYLRKHAKFPTPGVLGYRRDASNPVGTDFILLEYARGVQLDQRWGTMTGQQKFKCILNLVQTLKDMISNEFPAYGHIYEESYAADSGLETVSINEEFCVGPHCSTSHWDGMIGNERFYHQIKPNRGPWTNFEDYLNAQVDASIAAIPPPTSIAFTSSTRPSWHGSPQVVTELLETLRPIIKTVANDPKATAILDASKPLLMCWLPKRHVFVSEEDPTIITDIIDIQSAGIEAAFGHPPLFISFLEPKLPPDTEDQAFTQVFMEELIQHAPRLMAPLFLSEAFCRPFATCDTTWSQGAPNMLFALQELRKNWASLNLESPYPLAAISEQEAKRLEADRIKSEAAFHMRMTITRNLDCRPSGWVKTENWSRTMAIVTAVWSSFREAISDMEVQDGVTMSAEDVIQTWPFDIPSQMGADLVLITPRYINTAIPKLFAEEETPTPAQATAKTKGSEKARKDKQHETKGGLLKSFRKRFS</sequence>
<comment type="caution">
    <text evidence="8">The sequence shown here is derived from an EMBL/GenBank/DDBJ whole genome shotgun (WGS) entry which is preliminary data.</text>
</comment>
<evidence type="ECO:0000256" key="1">
    <source>
        <dbReference type="ARBA" id="ARBA00004173"/>
    </source>
</evidence>
<proteinExistence type="inferred from homology"/>
<dbReference type="Proteomes" id="UP000193144">
    <property type="component" value="Unassembled WGS sequence"/>
</dbReference>
<keyword evidence="4" id="KW-0809">Transit peptide</keyword>
<dbReference type="PANTHER" id="PTHR36091:SF1">
    <property type="entry name" value="ALTERED INHERITANCE OF MITOCHONDRIA PROTEIN 9, MITOCHONDRIAL"/>
    <property type="match status" value="1"/>
</dbReference>
<feature type="compositionally biased region" description="Low complexity" evidence="7">
    <location>
        <begin position="542"/>
        <end position="551"/>
    </location>
</feature>
<dbReference type="PANTHER" id="PTHR36091">
    <property type="entry name" value="ALTERED INHERITANCE OF MITOCHONDRIA PROTEIN 9, MITOCHONDRIAL"/>
    <property type="match status" value="1"/>
</dbReference>
<evidence type="ECO:0000256" key="5">
    <source>
        <dbReference type="ARBA" id="ARBA00023128"/>
    </source>
</evidence>
<comment type="similarity">
    <text evidence="2">Belongs to the AIM9 family.</text>
</comment>
<evidence type="ECO:0000313" key="8">
    <source>
        <dbReference type="EMBL" id="ORY19689.1"/>
    </source>
</evidence>
<dbReference type="InterPro" id="IPR011009">
    <property type="entry name" value="Kinase-like_dom_sf"/>
</dbReference>
<dbReference type="SUPFAM" id="SSF56112">
    <property type="entry name" value="Protein kinase-like (PK-like)"/>
    <property type="match status" value="1"/>
</dbReference>
<keyword evidence="9" id="KW-1185">Reference proteome</keyword>
<gene>
    <name evidence="8" type="ORF">BCR34DRAFT_551519</name>
</gene>
<feature type="compositionally biased region" description="Basic and acidic residues" evidence="7">
    <location>
        <begin position="552"/>
        <end position="566"/>
    </location>
</feature>
<organism evidence="8 9">
    <name type="scientific">Clohesyomyces aquaticus</name>
    <dbReference type="NCBI Taxonomy" id="1231657"/>
    <lineage>
        <taxon>Eukaryota</taxon>
        <taxon>Fungi</taxon>
        <taxon>Dikarya</taxon>
        <taxon>Ascomycota</taxon>
        <taxon>Pezizomycotina</taxon>
        <taxon>Dothideomycetes</taxon>
        <taxon>Pleosporomycetidae</taxon>
        <taxon>Pleosporales</taxon>
        <taxon>Lindgomycetaceae</taxon>
        <taxon>Clohesyomyces</taxon>
    </lineage>
</organism>
<evidence type="ECO:0000256" key="6">
    <source>
        <dbReference type="ARBA" id="ARBA00031849"/>
    </source>
</evidence>